<gene>
    <name evidence="4" type="primary">ycf82</name>
</gene>
<dbReference type="InterPro" id="IPR050194">
    <property type="entry name" value="Glycosyltransferase_grp1"/>
</dbReference>
<dbReference type="GeneID" id="800133"/>
<dbReference type="InterPro" id="IPR001296">
    <property type="entry name" value="Glyco_trans_1"/>
</dbReference>
<protein>
    <recommendedName>
        <fullName evidence="5">Glycosyltransferase</fullName>
    </recommendedName>
</protein>
<dbReference type="Pfam" id="PF00534">
    <property type="entry name" value="Glycos_transf_1"/>
    <property type="match status" value="1"/>
</dbReference>
<evidence type="ECO:0000313" key="4">
    <source>
        <dbReference type="EMBL" id="AAF12993.1"/>
    </source>
</evidence>
<feature type="domain" description="Glycosyltransferase subfamily 4-like N-terminal" evidence="3">
    <location>
        <begin position="23"/>
        <end position="183"/>
    </location>
</feature>
<evidence type="ECO:0000259" key="3">
    <source>
        <dbReference type="Pfam" id="PF13439"/>
    </source>
</evidence>
<dbReference type="Gene3D" id="3.40.50.2000">
    <property type="entry name" value="Glycogen Phosphorylase B"/>
    <property type="match status" value="2"/>
</dbReference>
<proteinExistence type="predicted"/>
<dbReference type="InterPro" id="IPR028098">
    <property type="entry name" value="Glyco_trans_4-like_N"/>
</dbReference>
<geneLocation type="chloroplast" evidence="4"/>
<keyword evidence="4" id="KW-0150">Chloroplast</keyword>
<keyword evidence="1" id="KW-0328">Glycosyltransferase</keyword>
<dbReference type="CDD" id="cd03801">
    <property type="entry name" value="GT4_PimA-like"/>
    <property type="match status" value="1"/>
</dbReference>
<dbReference type="CAZy" id="GT4">
    <property type="family name" value="Glycosyltransferase Family 4"/>
</dbReference>
<evidence type="ECO:0000256" key="1">
    <source>
        <dbReference type="ARBA" id="ARBA00022676"/>
    </source>
</evidence>
<reference evidence="4" key="2">
    <citation type="journal article" date="2000" name="J. Mol. Evol.">
        <title>The structure and gene repertoire of an ancient red algal plastid genome.</title>
        <authorList>
            <person name="Glockner G."/>
            <person name="Rosenthal A."/>
            <person name="Valentin K."/>
        </authorList>
    </citation>
    <scope>NUCLEOTIDE SEQUENCE</scope>
    <source>
        <strain evidence="4">RK1</strain>
    </source>
</reference>
<dbReference type="PANTHER" id="PTHR45947:SF11">
    <property type="entry name" value="SLR1508 PROTEIN"/>
    <property type="match status" value="1"/>
</dbReference>
<dbReference type="Pfam" id="PF13439">
    <property type="entry name" value="Glyco_transf_4"/>
    <property type="match status" value="1"/>
</dbReference>
<evidence type="ECO:0000259" key="2">
    <source>
        <dbReference type="Pfam" id="PF00534"/>
    </source>
</evidence>
<dbReference type="AlphaFoldDB" id="Q9TM15"/>
<dbReference type="GO" id="GO:0016757">
    <property type="term" value="F:glycosyltransferase activity"/>
    <property type="evidence" value="ECO:0007669"/>
    <property type="project" value="UniProtKB-KW"/>
</dbReference>
<reference evidence="4" key="1">
    <citation type="submission" date="1999-11" db="EMBL/GenBank/DDBJ databases">
        <authorList>
            <person name="Gloeckner G."/>
            <person name="Rosenthal A."/>
            <person name="Valentin K."/>
        </authorList>
    </citation>
    <scope>NUCLEOTIDE SEQUENCE</scope>
    <source>
        <strain evidence="4">RK1</strain>
    </source>
</reference>
<feature type="domain" description="Glycosyl transferase family 1" evidence="2">
    <location>
        <begin position="201"/>
        <end position="328"/>
    </location>
</feature>
<evidence type="ECO:0008006" key="5">
    <source>
        <dbReference type="Google" id="ProtNLM"/>
    </source>
</evidence>
<keyword evidence="4" id="KW-0934">Plastid</keyword>
<dbReference type="PANTHER" id="PTHR45947">
    <property type="entry name" value="SULFOQUINOVOSYL TRANSFERASE SQD2"/>
    <property type="match status" value="1"/>
</dbReference>
<dbReference type="EMBL" id="AF022186">
    <property type="protein sequence ID" value="AAF12993.1"/>
    <property type="molecule type" value="Genomic_DNA"/>
</dbReference>
<dbReference type="RefSeq" id="NP_045102.1">
    <property type="nucleotide sequence ID" value="NC_001840.1"/>
</dbReference>
<sequence>MKLINLIIHIAWLGKRSPFCGNVTYSDNIITALESRGYKISFFHFSRVLFPSFNKLKDSFLPCSYKSQVFTLPSFQASKIFLHNLSVINPHLLHASLTLSPLDFLLPDICRQAEIPLIATFHPPFISEESRLLTHSQFIVYKMYAPFLAHYSYVIVFSRLQKNFMISLGVSEKKLIIIPNGVNNLTYLPSYPRLRSQFKVQTIFIYQGRVSKEKNLQDLLAAWVDAKMSIRAKLIILGNGPILNHLVRNYSSIDGVIWIGSIQDYSKRIEILRKADVFILPSLVEGLSLSLLEAMSCGLTCVLTDTGGDAEVADPNIGFVLSPANVYAQLRILLPLVVKHVEFRNVLSHRSETRFNQKYVLQVNVLYLDFLYKILLSKIKQIIY</sequence>
<accession>Q9TM15</accession>
<keyword evidence="1" id="KW-0808">Transferase</keyword>
<dbReference type="SUPFAM" id="SSF53756">
    <property type="entry name" value="UDP-Glycosyltransferase/glycogen phosphorylase"/>
    <property type="match status" value="1"/>
</dbReference>
<name>Q9TM15_CYACA</name>
<organism evidence="4">
    <name type="scientific">Cyanidium caldarium</name>
    <name type="common">Red alga</name>
    <dbReference type="NCBI Taxonomy" id="2771"/>
    <lineage>
        <taxon>Eukaryota</taxon>
        <taxon>Rhodophyta</taxon>
        <taxon>Bangiophyceae</taxon>
        <taxon>Cyanidiales</taxon>
        <taxon>Cyanidiaceae</taxon>
        <taxon>Cyanidium</taxon>
    </lineage>
</organism>